<evidence type="ECO:0000313" key="5">
    <source>
        <dbReference type="Proteomes" id="UP000324159"/>
    </source>
</evidence>
<feature type="domain" description="TraG N-terminal Proteobacteria" evidence="3">
    <location>
        <begin position="21"/>
        <end position="479"/>
    </location>
</feature>
<keyword evidence="2" id="KW-1133">Transmembrane helix</keyword>
<evidence type="ECO:0000259" key="3">
    <source>
        <dbReference type="Pfam" id="PF07916"/>
    </source>
</evidence>
<sequence length="1072" mass="115418">MLFAVAVLVLFPVSAFALDGEFYTYGGFDAVVSGFQRIALIFSDGGYRALLYSVVVLGLLLGVINVLVRAGTGARMSPIGWLVPIFIGCLVYLGMVVPTGTMHVYSTKTNRYMPVPGVPVGVIMVSHVLNSIEQGLVEIIETSSDPKSYTYQAGGTGYMGLLKLVGRSVIPDDTYLMDNINTYIDTCVAFEVDSPYSQLTVQELRRESADFRVSFGKAANPAIPTTVYTASSPKGMQANCADAWSRYILPVLNNIATFEKAINSVCSEIGFDVSVASSKQQCRVAIEGVLDDLGLTGVNLTDFARQKFIAARLHQIFLTGDTASLTNYKLITNAGGTLVATNEWLPILKGVLTAIALGLTPFIALFLPTPLLGRALSLFLGTMIWLVSWGVIDAFLHSYAIDYAGRALADLASIGNTANAFAMDAFFFAPGELVKVLGMFAIIRSSGLMLATVMTGMLVKFGGHALASMAGNLMGQIQGAGLQAARVTMDPSGRAAAIRSNVEAIPTQDMANTHKWGWGYEGMQHAAKLKMMQETAAATAHEQKVRALQEMGRIGAGDPYGGAGMQALDGKYRSDTFTDMQGNPIHYNVGAGGVGTETSQTTLANGWTRKSSVRTQGGEVVGQTTTFVGAAGTITETTGPDGQVTTHVNAQGLSATFGKAYQEAAIEKGAHSLATDRGWSQHWQEVNRDAITSDEARSYREAVSDRIADSVQQKVEDGSAFKQVKAETREKMVAAGVKIGLGKTGEALLSALTLGTVRITPSGEGMYRLAGKDGKTAEFTASESEIKALSQEIAGIREDAIARTLRTSAGRDYAVSSAARDNAAEGWSHVREAMTRDTTSTGVTMDLMKAYVDDRARSDYGEVSNETRMRVLDDMNRQRTGSGEGQDSLAGDINTWVRRRYDDYLDTPQTGNHVMRDIASIRNRVGAGIEGHRQEGSGVVDRANAAVGDNSFSDPRQGLNGPDPEKAQQRREVRRGVIDQIYQDNGSFDFGSNPLKQLGRDAASPFVSQPQEPDARNMPGLDPQGPGEQAPERWQPLRGGSVFDANRPPRSTFRMTEKEQKRLEEMLKKLDW</sequence>
<dbReference type="Pfam" id="PF07916">
    <property type="entry name" value="TraG_N"/>
    <property type="match status" value="1"/>
</dbReference>
<name>A0A5D3WGV6_9BACT</name>
<reference evidence="4 5" key="1">
    <citation type="submission" date="2019-07" db="EMBL/GenBank/DDBJ databases">
        <title>Genomic Encyclopedia of Type Strains, Phase IV (KMG-IV): sequencing the most valuable type-strain genomes for metagenomic binning, comparative biology and taxonomic classification.</title>
        <authorList>
            <person name="Goeker M."/>
        </authorList>
    </citation>
    <scope>NUCLEOTIDE SEQUENCE [LARGE SCALE GENOMIC DNA]</scope>
    <source>
        <strain evidence="4 5">SS015</strain>
    </source>
</reference>
<evidence type="ECO:0000313" key="4">
    <source>
        <dbReference type="EMBL" id="TYO96775.1"/>
    </source>
</evidence>
<keyword evidence="2" id="KW-0472">Membrane</keyword>
<dbReference type="Proteomes" id="UP000324159">
    <property type="component" value="Unassembled WGS sequence"/>
</dbReference>
<feature type="transmembrane region" description="Helical" evidence="2">
    <location>
        <begin position="436"/>
        <end position="459"/>
    </location>
</feature>
<feature type="transmembrane region" description="Helical" evidence="2">
    <location>
        <begin position="49"/>
        <end position="68"/>
    </location>
</feature>
<dbReference type="AlphaFoldDB" id="A0A5D3WGV6"/>
<proteinExistence type="predicted"/>
<feature type="transmembrane region" description="Helical" evidence="2">
    <location>
        <begin position="351"/>
        <end position="369"/>
    </location>
</feature>
<feature type="region of interest" description="Disordered" evidence="1">
    <location>
        <begin position="984"/>
        <end position="1060"/>
    </location>
</feature>
<feature type="transmembrane region" description="Helical" evidence="2">
    <location>
        <begin position="408"/>
        <end position="430"/>
    </location>
</feature>
<evidence type="ECO:0000256" key="2">
    <source>
        <dbReference type="SAM" id="Phobius"/>
    </source>
</evidence>
<organism evidence="4 5">
    <name type="scientific">Geothermobacter ehrlichii</name>
    <dbReference type="NCBI Taxonomy" id="213224"/>
    <lineage>
        <taxon>Bacteria</taxon>
        <taxon>Pseudomonadati</taxon>
        <taxon>Thermodesulfobacteriota</taxon>
        <taxon>Desulfuromonadia</taxon>
        <taxon>Desulfuromonadales</taxon>
        <taxon>Geothermobacteraceae</taxon>
        <taxon>Geothermobacter</taxon>
    </lineage>
</organism>
<feature type="region of interest" description="Disordered" evidence="1">
    <location>
        <begin position="946"/>
        <end position="972"/>
    </location>
</feature>
<comment type="caution">
    <text evidence="4">The sequence shown here is derived from an EMBL/GenBank/DDBJ whole genome shotgun (WGS) entry which is preliminary data.</text>
</comment>
<feature type="compositionally biased region" description="Basic and acidic residues" evidence="1">
    <location>
        <begin position="963"/>
        <end position="972"/>
    </location>
</feature>
<dbReference type="EMBL" id="VNIB01000012">
    <property type="protein sequence ID" value="TYO96775.1"/>
    <property type="molecule type" value="Genomic_DNA"/>
</dbReference>
<keyword evidence="5" id="KW-1185">Reference proteome</keyword>
<dbReference type="InterPro" id="IPR012931">
    <property type="entry name" value="TraG_N_Proteobacteria"/>
</dbReference>
<keyword evidence="2" id="KW-0812">Transmembrane</keyword>
<feature type="transmembrane region" description="Helical" evidence="2">
    <location>
        <begin position="375"/>
        <end position="396"/>
    </location>
</feature>
<protein>
    <submittedName>
        <fullName evidence="4">Conjugal transfer mating pair stabilization protein TraG</fullName>
    </submittedName>
</protein>
<feature type="transmembrane region" description="Helical" evidence="2">
    <location>
        <begin position="80"/>
        <end position="100"/>
    </location>
</feature>
<gene>
    <name evidence="4" type="ORF">EDC39_11263</name>
</gene>
<accession>A0A5D3WGV6</accession>
<evidence type="ECO:0000256" key="1">
    <source>
        <dbReference type="SAM" id="MobiDB-lite"/>
    </source>
</evidence>